<proteinExistence type="predicted"/>
<organism evidence="1 2">
    <name type="scientific">Meloidogyne enterolobii</name>
    <name type="common">Root-knot nematode worm</name>
    <name type="synonym">Meloidogyne mayaguensis</name>
    <dbReference type="NCBI Taxonomy" id="390850"/>
    <lineage>
        <taxon>Eukaryota</taxon>
        <taxon>Metazoa</taxon>
        <taxon>Ecdysozoa</taxon>
        <taxon>Nematoda</taxon>
        <taxon>Chromadorea</taxon>
        <taxon>Rhabditida</taxon>
        <taxon>Tylenchina</taxon>
        <taxon>Tylenchomorpha</taxon>
        <taxon>Tylenchoidea</taxon>
        <taxon>Meloidogynidae</taxon>
        <taxon>Meloidogyninae</taxon>
        <taxon>Meloidogyne</taxon>
    </lineage>
</organism>
<dbReference type="Proteomes" id="UP001497535">
    <property type="component" value="Unassembled WGS sequence"/>
</dbReference>
<comment type="caution">
    <text evidence="1">The sequence shown here is derived from an EMBL/GenBank/DDBJ whole genome shotgun (WGS) entry which is preliminary data.</text>
</comment>
<keyword evidence="2" id="KW-1185">Reference proteome</keyword>
<protein>
    <submittedName>
        <fullName evidence="1">Uncharacterized protein</fullName>
    </submittedName>
</protein>
<gene>
    <name evidence="1" type="ORF">MENTE1834_LOCUS32652</name>
</gene>
<sequence length="50" mass="5966">MAPEVLLHTQKFFFISIEESNGKREDEQQQRALEDHITLPLHIFFCLEVH</sequence>
<reference evidence="1" key="1">
    <citation type="submission" date="2023-11" db="EMBL/GenBank/DDBJ databases">
        <authorList>
            <person name="Poullet M."/>
        </authorList>
    </citation>
    <scope>NUCLEOTIDE SEQUENCE</scope>
    <source>
        <strain evidence="1">E1834</strain>
    </source>
</reference>
<evidence type="ECO:0000313" key="1">
    <source>
        <dbReference type="EMBL" id="CAK5085214.1"/>
    </source>
</evidence>
<name>A0ACB1A374_MELEN</name>
<evidence type="ECO:0000313" key="2">
    <source>
        <dbReference type="Proteomes" id="UP001497535"/>
    </source>
</evidence>
<accession>A0ACB1A374</accession>
<dbReference type="EMBL" id="CAVMJV010000057">
    <property type="protein sequence ID" value="CAK5085214.1"/>
    <property type="molecule type" value="Genomic_DNA"/>
</dbReference>